<name>A0A8S5P2Y0_9CAUD</name>
<sequence>MYEDSIEVLNNACEVYEKFKKEVKMIRDE</sequence>
<accession>A0A8S5P2Y0</accession>
<organism evidence="1">
    <name type="scientific">Siphoviridae sp. ctQtc11</name>
    <dbReference type="NCBI Taxonomy" id="2825497"/>
    <lineage>
        <taxon>Viruses</taxon>
        <taxon>Duplodnaviria</taxon>
        <taxon>Heunggongvirae</taxon>
        <taxon>Uroviricota</taxon>
        <taxon>Caudoviricetes</taxon>
    </lineage>
</organism>
<evidence type="ECO:0000313" key="1">
    <source>
        <dbReference type="EMBL" id="DAE01454.1"/>
    </source>
</evidence>
<protein>
    <submittedName>
        <fullName evidence="1">Uncharacterized protein</fullName>
    </submittedName>
</protein>
<dbReference type="EMBL" id="BK015325">
    <property type="protein sequence ID" value="DAE01454.1"/>
    <property type="molecule type" value="Genomic_DNA"/>
</dbReference>
<proteinExistence type="predicted"/>
<reference evidence="1" key="1">
    <citation type="journal article" date="2021" name="Proc. Natl. Acad. Sci. U.S.A.">
        <title>A Catalog of Tens of Thousands of Viruses from Human Metagenomes Reveals Hidden Associations with Chronic Diseases.</title>
        <authorList>
            <person name="Tisza M.J."/>
            <person name="Buck C.B."/>
        </authorList>
    </citation>
    <scope>NUCLEOTIDE SEQUENCE</scope>
    <source>
        <strain evidence="1">CtQtc11</strain>
    </source>
</reference>